<comment type="caution">
    <text evidence="2">The sequence shown here is derived from an EMBL/GenBank/DDBJ whole genome shotgun (WGS) entry which is preliminary data.</text>
</comment>
<dbReference type="GO" id="GO:0016787">
    <property type="term" value="F:hydrolase activity"/>
    <property type="evidence" value="ECO:0007669"/>
    <property type="project" value="UniProtKB-KW"/>
</dbReference>
<dbReference type="PANTHER" id="PTHR11575:SF24">
    <property type="entry name" value="5'-NUCLEOTIDASE"/>
    <property type="match status" value="1"/>
</dbReference>
<dbReference type="PANTHER" id="PTHR11575">
    <property type="entry name" value="5'-NUCLEOTIDASE-RELATED"/>
    <property type="match status" value="1"/>
</dbReference>
<name>A0ABM9NY48_9FLAO</name>
<evidence type="ECO:0000313" key="3">
    <source>
        <dbReference type="Proteomes" id="UP001497416"/>
    </source>
</evidence>
<organism evidence="2 3">
    <name type="scientific">Tenacibaculum platacis</name>
    <dbReference type="NCBI Taxonomy" id="3137852"/>
    <lineage>
        <taxon>Bacteria</taxon>
        <taxon>Pseudomonadati</taxon>
        <taxon>Bacteroidota</taxon>
        <taxon>Flavobacteriia</taxon>
        <taxon>Flavobacteriales</taxon>
        <taxon>Flavobacteriaceae</taxon>
        <taxon>Tenacibaculum</taxon>
    </lineage>
</organism>
<dbReference type="InterPro" id="IPR008334">
    <property type="entry name" value="5'-Nucleotdase_C"/>
</dbReference>
<sequence length="248" mass="28037">MKRLLLLCSLVLLFNCKEEQKSLVKITAKTIKVDSTLSGDQNIEEVIAPFREKMVASINTVISYTPKDLVRTDGKLESSLGNLMADLSIERANPLFHKLTEKNIDFAMFNYGGIRAGIPAGEITNKHAFELMPFENSLVVVELTSDKIKELVTYLVENNKAHPLSKQVKLTVKNESSNLLVNDKPIDNSKTYFVLTSDYLQSGGDKMNFFKNPVNLYKLDYKVRDAIIDYFKSKDTLVSNLDGRFKKL</sequence>
<dbReference type="PRINTS" id="PR01607">
    <property type="entry name" value="APYRASEFAMLY"/>
</dbReference>
<accession>A0ABM9NY48</accession>
<gene>
    <name evidence="2" type="ORF">T190607A01A_20165</name>
</gene>
<dbReference type="InterPro" id="IPR036907">
    <property type="entry name" value="5'-Nucleotdase_C_sf"/>
</dbReference>
<feature type="domain" description="5'-Nucleotidase C-terminal" evidence="1">
    <location>
        <begin position="71"/>
        <end position="211"/>
    </location>
</feature>
<dbReference type="EMBL" id="CAXIXY010000004">
    <property type="protein sequence ID" value="CAL2083616.1"/>
    <property type="molecule type" value="Genomic_DNA"/>
</dbReference>
<dbReference type="SUPFAM" id="SSF55816">
    <property type="entry name" value="5'-nucleotidase (syn. UDP-sugar hydrolase), C-terminal domain"/>
    <property type="match status" value="1"/>
</dbReference>
<keyword evidence="2" id="KW-0378">Hydrolase</keyword>
<dbReference type="Gene3D" id="3.90.780.10">
    <property type="entry name" value="5'-Nucleotidase, C-terminal domain"/>
    <property type="match status" value="1"/>
</dbReference>
<dbReference type="Proteomes" id="UP001497416">
    <property type="component" value="Unassembled WGS sequence"/>
</dbReference>
<evidence type="ECO:0000313" key="2">
    <source>
        <dbReference type="EMBL" id="CAL2083616.1"/>
    </source>
</evidence>
<proteinExistence type="predicted"/>
<evidence type="ECO:0000259" key="1">
    <source>
        <dbReference type="Pfam" id="PF02872"/>
    </source>
</evidence>
<reference evidence="2 3" key="1">
    <citation type="submission" date="2024-05" db="EMBL/GenBank/DDBJ databases">
        <authorList>
            <person name="Duchaud E."/>
        </authorList>
    </citation>
    <scope>NUCLEOTIDE SEQUENCE [LARGE SCALE GENOMIC DNA]</scope>
    <source>
        <strain evidence="2">Ena-SAMPLE-TAB-13-05-2024-13:56:06:370-140302</strain>
    </source>
</reference>
<protein>
    <submittedName>
        <fullName evidence="2">UDP-sugar hydrolase</fullName>
    </submittedName>
</protein>
<dbReference type="InterPro" id="IPR006179">
    <property type="entry name" value="5_nucleotidase/apyrase"/>
</dbReference>
<dbReference type="RefSeq" id="WP_348711561.1">
    <property type="nucleotide sequence ID" value="NZ_CAXIXY010000004.1"/>
</dbReference>
<keyword evidence="3" id="KW-1185">Reference proteome</keyword>
<dbReference type="Pfam" id="PF02872">
    <property type="entry name" value="5_nucleotid_C"/>
    <property type="match status" value="1"/>
</dbReference>